<feature type="compositionally biased region" description="Polar residues" evidence="1">
    <location>
        <begin position="292"/>
        <end position="309"/>
    </location>
</feature>
<feature type="domain" description="DUF1421" evidence="2">
    <location>
        <begin position="444"/>
        <end position="487"/>
    </location>
</feature>
<reference evidence="5" key="1">
    <citation type="submission" date="2022-07" db="EMBL/GenBank/DDBJ databases">
        <authorList>
            <person name="Macas J."/>
            <person name="Novak P."/>
            <person name="Neumann P."/>
        </authorList>
    </citation>
    <scope>NUCLEOTIDE SEQUENCE</scope>
</reference>
<proteinExistence type="predicted"/>
<feature type="compositionally biased region" description="Polar residues" evidence="1">
    <location>
        <begin position="268"/>
        <end position="281"/>
    </location>
</feature>
<protein>
    <recommendedName>
        <fullName evidence="2">DUF1421 domain-containing protein</fullName>
    </recommendedName>
</protein>
<feature type="compositionally biased region" description="Polar residues" evidence="1">
    <location>
        <begin position="198"/>
        <end position="246"/>
    </location>
</feature>
<dbReference type="Pfam" id="PF07223">
    <property type="entry name" value="DUF1421"/>
    <property type="match status" value="1"/>
</dbReference>
<keyword evidence="6" id="KW-1185">Reference proteome</keyword>
<dbReference type="EMBL" id="CAMAPF010000945">
    <property type="protein sequence ID" value="CAH9126821.1"/>
    <property type="molecule type" value="Genomic_DNA"/>
</dbReference>
<dbReference type="EMBL" id="CAMAPF010000104">
    <property type="protein sequence ID" value="CAH9099252.1"/>
    <property type="molecule type" value="Genomic_DNA"/>
</dbReference>
<dbReference type="InterPro" id="IPR010820">
    <property type="entry name" value="DUF1421"/>
</dbReference>
<feature type="region of interest" description="Disordered" evidence="1">
    <location>
        <begin position="175"/>
        <end position="366"/>
    </location>
</feature>
<feature type="compositionally biased region" description="Polar residues" evidence="1">
    <location>
        <begin position="344"/>
        <end position="355"/>
    </location>
</feature>
<dbReference type="EMBL" id="CAMAPF010000493">
    <property type="protein sequence ID" value="CAH9117673.1"/>
    <property type="molecule type" value="Genomic_DNA"/>
</dbReference>
<evidence type="ECO:0000313" key="5">
    <source>
        <dbReference type="EMBL" id="CAH9126821.1"/>
    </source>
</evidence>
<evidence type="ECO:0000256" key="1">
    <source>
        <dbReference type="SAM" id="MobiDB-lite"/>
    </source>
</evidence>
<accession>A0AAV0EU78</accession>
<dbReference type="PANTHER" id="PTHR31805:SF16">
    <property type="entry name" value="FORMIN-LIKE PROTEIN (DUF1421)"/>
    <property type="match status" value="1"/>
</dbReference>
<evidence type="ECO:0000313" key="6">
    <source>
        <dbReference type="Proteomes" id="UP001152523"/>
    </source>
</evidence>
<dbReference type="Proteomes" id="UP001152523">
    <property type="component" value="Unassembled WGS sequence"/>
</dbReference>
<sequence length="496" mass="54378">MASGSSGLASNSGSKGFDFASDDILCAYEDYTIPENSTRGQSDLAIGSNSGKELHKNRMTRSSMLPTLAYHPPEGSSFNQDVIGAVDKSMKKHTDNLMRFLEGISSRLSDLELYCYNLDKSIGEIHSGLVHDHEDSNNKLKSLEKHLQEVHRSIQILRDKQELAEAQEELAKLQLARKGPASASNNISQQDGERTPHRPSSSDTTNMHSHNNPPELQGQQFSLSSPHPNQTVVTQTVPSLPSQVSIAQPQGYYLPPPAPPSQFLPQGGQQTQHMPPSNSQFLKFANLPPHPSSQAQPVQASHSQSEPSYQQQWLPPQQQIQQPSDVYLSYPPNQPNPAPEMRPNNMSSGISQAAPNRSDGMPYGNRPAQQLQAPANHHLKPAFGTPGDGYGNSYVMYDGSEGERGHHPPTFPQGSYPPHLALPAVNTNVMAHHPSQMTRNRPHNELIEKVVSMGYRGDHVINVIQRLEESGQAVDFNAVLDRLNGHSSGGGFHKGW</sequence>
<name>A0AAV0EU78_9ASTE</name>
<organism evidence="5 6">
    <name type="scientific">Cuscuta epithymum</name>
    <dbReference type="NCBI Taxonomy" id="186058"/>
    <lineage>
        <taxon>Eukaryota</taxon>
        <taxon>Viridiplantae</taxon>
        <taxon>Streptophyta</taxon>
        <taxon>Embryophyta</taxon>
        <taxon>Tracheophyta</taxon>
        <taxon>Spermatophyta</taxon>
        <taxon>Magnoliopsida</taxon>
        <taxon>eudicotyledons</taxon>
        <taxon>Gunneridae</taxon>
        <taxon>Pentapetalae</taxon>
        <taxon>asterids</taxon>
        <taxon>lamiids</taxon>
        <taxon>Solanales</taxon>
        <taxon>Convolvulaceae</taxon>
        <taxon>Cuscuteae</taxon>
        <taxon>Cuscuta</taxon>
        <taxon>Cuscuta subgen. Cuscuta</taxon>
    </lineage>
</organism>
<dbReference type="AlphaFoldDB" id="A0AAV0EU78"/>
<comment type="caution">
    <text evidence="5">The sequence shown here is derived from an EMBL/GenBank/DDBJ whole genome shotgun (WGS) entry which is preliminary data.</text>
</comment>
<gene>
    <name evidence="3" type="ORF">CEPIT_LOCUS14881</name>
    <name evidence="4" type="ORF">CEPIT_LOCUS21968</name>
    <name evidence="5" type="ORF">CEPIT_LOCUS27834</name>
</gene>
<feature type="compositionally biased region" description="Low complexity" evidence="1">
    <location>
        <begin position="310"/>
        <end position="323"/>
    </location>
</feature>
<evidence type="ECO:0000259" key="2">
    <source>
        <dbReference type="Pfam" id="PF07223"/>
    </source>
</evidence>
<evidence type="ECO:0000313" key="3">
    <source>
        <dbReference type="EMBL" id="CAH9099252.1"/>
    </source>
</evidence>
<evidence type="ECO:0000313" key="4">
    <source>
        <dbReference type="EMBL" id="CAH9117673.1"/>
    </source>
</evidence>
<dbReference type="PANTHER" id="PTHR31805">
    <property type="entry name" value="RECEPTOR-LIKE KINASE, PUTATIVE (DUF1421)-RELATED"/>
    <property type="match status" value="1"/>
</dbReference>